<dbReference type="GO" id="GO:0005507">
    <property type="term" value="F:copper ion binding"/>
    <property type="evidence" value="ECO:0007669"/>
    <property type="project" value="InterPro"/>
</dbReference>
<dbReference type="InterPro" id="IPR008972">
    <property type="entry name" value="Cupredoxin"/>
</dbReference>
<feature type="chain" id="PRO_5040292439" evidence="5">
    <location>
        <begin position="19"/>
        <end position="533"/>
    </location>
</feature>
<dbReference type="GO" id="GO:0016491">
    <property type="term" value="F:oxidoreductase activity"/>
    <property type="evidence" value="ECO:0007669"/>
    <property type="project" value="UniProtKB-KW"/>
</dbReference>
<dbReference type="InterPro" id="IPR011707">
    <property type="entry name" value="Cu-oxidase-like_N"/>
</dbReference>
<evidence type="ECO:0000259" key="6">
    <source>
        <dbReference type="Pfam" id="PF00394"/>
    </source>
</evidence>
<feature type="domain" description="Plastocyanin-like" evidence="7">
    <location>
        <begin position="404"/>
        <end position="510"/>
    </location>
</feature>
<dbReference type="InterPro" id="IPR001117">
    <property type="entry name" value="Cu-oxidase_2nd"/>
</dbReference>
<dbReference type="PROSITE" id="PS00080">
    <property type="entry name" value="MULTICOPPER_OXIDASE2"/>
    <property type="match status" value="1"/>
</dbReference>
<keyword evidence="4" id="KW-0186">Copper</keyword>
<gene>
    <name evidence="9" type="ORF">AMORRO_LOCUS8952</name>
</gene>
<evidence type="ECO:0000256" key="5">
    <source>
        <dbReference type="SAM" id="SignalP"/>
    </source>
</evidence>
<evidence type="ECO:0000256" key="2">
    <source>
        <dbReference type="ARBA" id="ARBA00022723"/>
    </source>
</evidence>
<evidence type="ECO:0000313" key="9">
    <source>
        <dbReference type="EMBL" id="CAG8627828.1"/>
    </source>
</evidence>
<dbReference type="PANTHER" id="PTHR11709">
    <property type="entry name" value="MULTI-COPPER OXIDASE"/>
    <property type="match status" value="1"/>
</dbReference>
<dbReference type="PANTHER" id="PTHR11709:SF511">
    <property type="entry name" value="LACCASE"/>
    <property type="match status" value="1"/>
</dbReference>
<dbReference type="FunFam" id="2.60.40.420:FF:000045">
    <property type="entry name" value="Laccase 2"/>
    <property type="match status" value="1"/>
</dbReference>
<name>A0A9N9D9Q7_9GLOM</name>
<dbReference type="OrthoDB" id="2121828at2759"/>
<dbReference type="Pfam" id="PF07732">
    <property type="entry name" value="Cu-oxidase_3"/>
    <property type="match status" value="1"/>
</dbReference>
<dbReference type="InterPro" id="IPR033138">
    <property type="entry name" value="Cu_oxidase_CS"/>
</dbReference>
<protein>
    <submittedName>
        <fullName evidence="9">18064_t:CDS:1</fullName>
    </submittedName>
</protein>
<evidence type="ECO:0000259" key="8">
    <source>
        <dbReference type="Pfam" id="PF07732"/>
    </source>
</evidence>
<evidence type="ECO:0000313" key="10">
    <source>
        <dbReference type="Proteomes" id="UP000789342"/>
    </source>
</evidence>
<dbReference type="AlphaFoldDB" id="A0A9N9D9Q7"/>
<sequence>MIIKFIFILFCLISCCLADGNNTNILETFKPLPETPKNTTRYYTLVLDKTLLAPDGYNRTVLTINGQYPGPIIFANIGDKLVITVVNRLEVPSSVHWHGIDQVGTNWYDGVPGVTQCLIQPGVSFTYTFTLFQSGTYWYHSHYRGQLLDGLRGPLVIFDPADPNKSLYDQEYAMTLGDWYHFATDTPQFSNASDPFPDSAEISGVGQLNCSIPSCDSSQKYATYKVTKDKKYRFRIINVSAMSHFRVTIDNHPLTIIAIDGMSVKPYAVEILSINIGQRYSVVVTANQAAGNYWIRASISPCSGEPPKLVGGILSYDNVSVSNPTSTGYSSQTDDCRDPDDSVLQPYPLSPSVPQDKNITQLKLEINVTFFNDPIHPNGTINNISFIPNYSSPSIKRVIDNVSFVPNDNAYFYYKLNEPVEILLINAENRSHPFHLHGHTFWIVARGSKDNINSINYNFNNPPFRDTATIDPLSYLAIRYYANNPGVWLIHCHIQWHFEMGMVAQLVEVPDVFKTYTIPQNVLGLCNQNSSSW</sequence>
<dbReference type="PROSITE" id="PS00079">
    <property type="entry name" value="MULTICOPPER_OXIDASE1"/>
    <property type="match status" value="2"/>
</dbReference>
<feature type="domain" description="Plastocyanin-like" evidence="8">
    <location>
        <begin position="52"/>
        <end position="161"/>
    </location>
</feature>
<dbReference type="Pfam" id="PF00394">
    <property type="entry name" value="Cu-oxidase"/>
    <property type="match status" value="1"/>
</dbReference>
<proteinExistence type="inferred from homology"/>
<accession>A0A9N9D9Q7</accession>
<dbReference type="EMBL" id="CAJVPV010008202">
    <property type="protein sequence ID" value="CAG8627828.1"/>
    <property type="molecule type" value="Genomic_DNA"/>
</dbReference>
<evidence type="ECO:0000256" key="3">
    <source>
        <dbReference type="ARBA" id="ARBA00023002"/>
    </source>
</evidence>
<feature type="domain" description="Plastocyanin-like" evidence="6">
    <location>
        <begin position="171"/>
        <end position="306"/>
    </location>
</feature>
<dbReference type="SUPFAM" id="SSF49503">
    <property type="entry name" value="Cupredoxins"/>
    <property type="match status" value="3"/>
</dbReference>
<reference evidence="9" key="1">
    <citation type="submission" date="2021-06" db="EMBL/GenBank/DDBJ databases">
        <authorList>
            <person name="Kallberg Y."/>
            <person name="Tangrot J."/>
            <person name="Rosling A."/>
        </authorList>
    </citation>
    <scope>NUCLEOTIDE SEQUENCE</scope>
    <source>
        <strain evidence="9">CL551</strain>
    </source>
</reference>
<comment type="similarity">
    <text evidence="1">Belongs to the multicopper oxidase family.</text>
</comment>
<keyword evidence="3" id="KW-0560">Oxidoreductase</keyword>
<evidence type="ECO:0000256" key="4">
    <source>
        <dbReference type="ARBA" id="ARBA00023008"/>
    </source>
</evidence>
<dbReference type="Proteomes" id="UP000789342">
    <property type="component" value="Unassembled WGS sequence"/>
</dbReference>
<dbReference type="InterPro" id="IPR045087">
    <property type="entry name" value="Cu-oxidase_fam"/>
</dbReference>
<feature type="signal peptide" evidence="5">
    <location>
        <begin position="1"/>
        <end position="18"/>
    </location>
</feature>
<keyword evidence="10" id="KW-1185">Reference proteome</keyword>
<comment type="caution">
    <text evidence="9">The sequence shown here is derived from an EMBL/GenBank/DDBJ whole genome shotgun (WGS) entry which is preliminary data.</text>
</comment>
<evidence type="ECO:0000259" key="7">
    <source>
        <dbReference type="Pfam" id="PF07731"/>
    </source>
</evidence>
<dbReference type="InterPro" id="IPR011706">
    <property type="entry name" value="Cu-oxidase_C"/>
</dbReference>
<dbReference type="InterPro" id="IPR002355">
    <property type="entry name" value="Cu_oxidase_Cu_BS"/>
</dbReference>
<dbReference type="Gene3D" id="2.60.40.420">
    <property type="entry name" value="Cupredoxins - blue copper proteins"/>
    <property type="match status" value="3"/>
</dbReference>
<organism evidence="9 10">
    <name type="scientific">Acaulospora morrowiae</name>
    <dbReference type="NCBI Taxonomy" id="94023"/>
    <lineage>
        <taxon>Eukaryota</taxon>
        <taxon>Fungi</taxon>
        <taxon>Fungi incertae sedis</taxon>
        <taxon>Mucoromycota</taxon>
        <taxon>Glomeromycotina</taxon>
        <taxon>Glomeromycetes</taxon>
        <taxon>Diversisporales</taxon>
        <taxon>Acaulosporaceae</taxon>
        <taxon>Acaulospora</taxon>
    </lineage>
</organism>
<dbReference type="Pfam" id="PF07731">
    <property type="entry name" value="Cu-oxidase_2"/>
    <property type="match status" value="1"/>
</dbReference>
<keyword evidence="2" id="KW-0479">Metal-binding</keyword>
<evidence type="ECO:0000256" key="1">
    <source>
        <dbReference type="ARBA" id="ARBA00010609"/>
    </source>
</evidence>
<keyword evidence="5" id="KW-0732">Signal</keyword>